<accession>A0AAT9LG18</accession>
<feature type="transmembrane region" description="Helical" evidence="1">
    <location>
        <begin position="12"/>
        <end position="32"/>
    </location>
</feature>
<protein>
    <submittedName>
        <fullName evidence="2">DUF5058 family protein</fullName>
    </submittedName>
</protein>
<reference evidence="2" key="1">
    <citation type="submission" date="2020-10" db="EMBL/GenBank/DDBJ databases">
        <authorList>
            <person name="Kadnikov V."/>
            <person name="Beletsky A.V."/>
            <person name="Mardanov A.V."/>
            <person name="Karnachuk O.V."/>
            <person name="Ravin N.V."/>
        </authorList>
    </citation>
    <scope>NUCLEOTIDE SEQUENCE</scope>
    <source>
        <strain evidence="2">Bu02</strain>
    </source>
</reference>
<dbReference type="AlphaFoldDB" id="A0AAT9LG18"/>
<sequence length="239" mass="25636">MDWKQVANEPWIWICGGILAAISLFQCTYFMLRALGVLKRFGVHKDDIKGIVRGAIITSFGPVMAELFVMIALVVALSPGLAWQREGAAVGSVFTELVQAQNAAMGAGQEFGSPNFDMTGFANVVFVMNVSCIGWLIVAGLFTPYLATARQKIAGGDTRWLSVLTVCATLGLFGYWAATYIAKMGVPKTAPQGWATISAAVFAMLLFKASDWLKAPRLKEWALGLAMFGGMLVGKLIAG</sequence>
<dbReference type="EMBL" id="CP062796">
    <property type="protein sequence ID" value="QUL99108.1"/>
    <property type="molecule type" value="Genomic_DNA"/>
</dbReference>
<feature type="transmembrane region" description="Helical" evidence="1">
    <location>
        <begin position="193"/>
        <end position="209"/>
    </location>
</feature>
<dbReference type="InterPro" id="IPR032479">
    <property type="entry name" value="DUF5058"/>
</dbReference>
<gene>
    <name evidence="2" type="ORF">IMF26_03305</name>
</gene>
<feature type="transmembrane region" description="Helical" evidence="1">
    <location>
        <begin position="160"/>
        <end position="181"/>
    </location>
</feature>
<evidence type="ECO:0000313" key="2">
    <source>
        <dbReference type="EMBL" id="QUL99108.1"/>
    </source>
</evidence>
<name>A0AAT9LG18_9FIRM</name>
<keyword evidence="1" id="KW-0472">Membrane</keyword>
<feature type="transmembrane region" description="Helical" evidence="1">
    <location>
        <begin position="121"/>
        <end position="148"/>
    </location>
</feature>
<proteinExistence type="predicted"/>
<reference evidence="2" key="2">
    <citation type="journal article" date="2023" name="Biology">
        <title>Prokaryotic Life Associated with Coal-Fire Gas Vents Revealed by Metagenomics.</title>
        <authorList>
            <person name="Kadnikov V.V."/>
            <person name="Mardanov A.V."/>
            <person name="Beletsky A.V."/>
            <person name="Karnachuk O.V."/>
            <person name="Ravin N.V."/>
        </authorList>
    </citation>
    <scope>NUCLEOTIDE SEQUENCE</scope>
    <source>
        <strain evidence="2">Bu02</strain>
    </source>
</reference>
<feature type="transmembrane region" description="Helical" evidence="1">
    <location>
        <begin position="52"/>
        <end position="77"/>
    </location>
</feature>
<dbReference type="KEGG" id="fcz:IMF26_03305"/>
<keyword evidence="1" id="KW-0812">Transmembrane</keyword>
<keyword evidence="1" id="KW-1133">Transmembrane helix</keyword>
<dbReference type="Pfam" id="PF16481">
    <property type="entry name" value="DUF5058"/>
    <property type="match status" value="1"/>
</dbReference>
<evidence type="ECO:0000256" key="1">
    <source>
        <dbReference type="SAM" id="Phobius"/>
    </source>
</evidence>
<organism evidence="2">
    <name type="scientific">Candidatus Fermentithermobacillus carboniphilus</name>
    <dbReference type="NCBI Taxonomy" id="3085328"/>
    <lineage>
        <taxon>Bacteria</taxon>
        <taxon>Bacillati</taxon>
        <taxon>Bacillota</taxon>
        <taxon>Candidatus Fermentithermobacillia</taxon>
        <taxon>Candidatus Fermentithermobacillales</taxon>
        <taxon>Candidatus Fermentithermobacillaceae</taxon>
        <taxon>Candidatus Fermentithermobacillus</taxon>
    </lineage>
</organism>
<feature type="transmembrane region" description="Helical" evidence="1">
    <location>
        <begin position="221"/>
        <end position="238"/>
    </location>
</feature>